<keyword evidence="6" id="KW-0320">Glycogen biosynthesis</keyword>
<comment type="caution">
    <text evidence="15">The sequence shown here is derived from an EMBL/GenBank/DDBJ whole genome shotgun (WGS) entry which is preliminary data.</text>
</comment>
<dbReference type="OrthoDB" id="2014201at2759"/>
<proteinExistence type="inferred from homology"/>
<accession>A0A9W8RCH1</accession>
<evidence type="ECO:0000256" key="4">
    <source>
        <dbReference type="ARBA" id="ARBA00022679"/>
    </source>
</evidence>
<evidence type="ECO:0000313" key="16">
    <source>
        <dbReference type="Proteomes" id="UP001152087"/>
    </source>
</evidence>
<dbReference type="SUPFAM" id="SSF53448">
    <property type="entry name" value="Nucleotide-diphospho-sugar transferases"/>
    <property type="match status" value="1"/>
</dbReference>
<comment type="catalytic activity">
    <reaction evidence="11">
        <text>[1,4-alpha-D-glucosyl](n)-L-tyrosyl-[glycogenin] + UDP-alpha-D-glucose = [1,4-alpha-D-glucosyl](n+1)-L-tyrosyl-[glycogenin] + UDP + H(+)</text>
        <dbReference type="Rhea" id="RHEA:56560"/>
        <dbReference type="Rhea" id="RHEA-COMP:14606"/>
        <dbReference type="Rhea" id="RHEA-COMP:14607"/>
        <dbReference type="ChEBI" id="CHEBI:15378"/>
        <dbReference type="ChEBI" id="CHEBI:58223"/>
        <dbReference type="ChEBI" id="CHEBI:58885"/>
        <dbReference type="ChEBI" id="CHEBI:140574"/>
        <dbReference type="EC" id="2.4.1.186"/>
    </reaction>
</comment>
<dbReference type="GO" id="GO:0008466">
    <property type="term" value="F:glycogenin glucosyltransferase activity"/>
    <property type="evidence" value="ECO:0007669"/>
    <property type="project" value="UniProtKB-EC"/>
</dbReference>
<evidence type="ECO:0000256" key="3">
    <source>
        <dbReference type="ARBA" id="ARBA00022490"/>
    </source>
</evidence>
<dbReference type="GO" id="GO:0005978">
    <property type="term" value="P:glycogen biosynthetic process"/>
    <property type="evidence" value="ECO:0007669"/>
    <property type="project" value="UniProtKB-KW"/>
</dbReference>
<evidence type="ECO:0000256" key="12">
    <source>
        <dbReference type="ARBA" id="ARBA00052293"/>
    </source>
</evidence>
<keyword evidence="15" id="KW-0328">Glycosyltransferase</keyword>
<organism evidence="15 16">
    <name type="scientific">Fusarium falciforme</name>
    <dbReference type="NCBI Taxonomy" id="195108"/>
    <lineage>
        <taxon>Eukaryota</taxon>
        <taxon>Fungi</taxon>
        <taxon>Dikarya</taxon>
        <taxon>Ascomycota</taxon>
        <taxon>Pezizomycotina</taxon>
        <taxon>Sordariomycetes</taxon>
        <taxon>Hypocreomycetidae</taxon>
        <taxon>Hypocreales</taxon>
        <taxon>Nectriaceae</taxon>
        <taxon>Fusarium</taxon>
        <taxon>Fusarium solani species complex</taxon>
    </lineage>
</organism>
<keyword evidence="5" id="KW-0479">Metal-binding</keyword>
<comment type="subcellular location">
    <subcellularLocation>
        <location evidence="2">Cytoplasm</location>
    </subcellularLocation>
</comment>
<dbReference type="FunFam" id="3.90.550.10:FF:000092">
    <property type="entry name" value="Glycogenin 2"/>
    <property type="match status" value="1"/>
</dbReference>
<evidence type="ECO:0000256" key="7">
    <source>
        <dbReference type="ARBA" id="ARBA00023180"/>
    </source>
</evidence>
<evidence type="ECO:0000256" key="2">
    <source>
        <dbReference type="ARBA" id="ARBA00004496"/>
    </source>
</evidence>
<dbReference type="InterPro" id="IPR002495">
    <property type="entry name" value="Glyco_trans_8"/>
</dbReference>
<protein>
    <recommendedName>
        <fullName evidence="10">glycogenin glucosyltransferase</fullName>
        <ecNumber evidence="10">2.4.1.186</ecNumber>
    </recommendedName>
</protein>
<keyword evidence="4 15" id="KW-0808">Transferase</keyword>
<dbReference type="Proteomes" id="UP001152087">
    <property type="component" value="Unassembled WGS sequence"/>
</dbReference>
<evidence type="ECO:0000313" key="15">
    <source>
        <dbReference type="EMBL" id="KAJ4193338.1"/>
    </source>
</evidence>
<dbReference type="Gene3D" id="3.90.550.10">
    <property type="entry name" value="Spore Coat Polysaccharide Biosynthesis Protein SpsA, Chain A"/>
    <property type="match status" value="1"/>
</dbReference>
<evidence type="ECO:0000256" key="1">
    <source>
        <dbReference type="ARBA" id="ARBA00001936"/>
    </source>
</evidence>
<keyword evidence="3" id="KW-0963">Cytoplasm</keyword>
<dbReference type="CDD" id="cd02537">
    <property type="entry name" value="GT8_Glycogenin"/>
    <property type="match status" value="1"/>
</dbReference>
<gene>
    <name evidence="15" type="primary">GLG2_2</name>
    <name evidence="15" type="ORF">NW755_003333</name>
</gene>
<dbReference type="EC" id="2.4.1.186" evidence="10"/>
<sequence length="358" mass="39956">MAASGAGGEQVYATLLLSDSYLPGALVLAHSLRDAGTHRKLAVLVTLDSVSADSITQLKAVYDYIFPVPRIRNDNPANLYLMNRGDLHSAFTKINLWKLTQFSKIVYIDADIVAYRAPDELFDITHPFSAAPDIGWPDLFNTGVMVLTPNMGDFYAMIAMAERGISFDGADQGLINMHFGSQYNRISFTYNVTPSAHYQYVPAYRHFQSSINMVHFIGANKPWFTGRDAPRGTDPFNDMVGRWWAVYDRHYRHQESAPEKGPPAPDHLLVSTIPMTNRALRLVGTILSINRIMMGMIMDISTIYKIPGIIMNNIMARALTVKLQLLVPRANKLSMNTTRSTTAPSITTMKGPRMCTNM</sequence>
<evidence type="ECO:0000256" key="5">
    <source>
        <dbReference type="ARBA" id="ARBA00022723"/>
    </source>
</evidence>
<comment type="similarity">
    <text evidence="9">Belongs to the glycosyltransferase 8 family. Glycogenin subfamily.</text>
</comment>
<name>A0A9W8RCH1_9HYPO</name>
<dbReference type="GO" id="GO:0046872">
    <property type="term" value="F:metal ion binding"/>
    <property type="evidence" value="ECO:0007669"/>
    <property type="project" value="UniProtKB-KW"/>
</dbReference>
<comment type="cofactor">
    <cofactor evidence="1">
        <name>Mn(2+)</name>
        <dbReference type="ChEBI" id="CHEBI:29035"/>
    </cofactor>
</comment>
<keyword evidence="8" id="KW-0464">Manganese</keyword>
<evidence type="ECO:0000256" key="10">
    <source>
        <dbReference type="ARBA" id="ARBA00038934"/>
    </source>
</evidence>
<evidence type="ECO:0000256" key="8">
    <source>
        <dbReference type="ARBA" id="ARBA00023211"/>
    </source>
</evidence>
<evidence type="ECO:0000256" key="14">
    <source>
        <dbReference type="SAM" id="MobiDB-lite"/>
    </source>
</evidence>
<reference evidence="15" key="1">
    <citation type="submission" date="2022-09" db="EMBL/GenBank/DDBJ databases">
        <title>Fusarium specimens isolated from Avocado Roots.</title>
        <authorList>
            <person name="Stajich J."/>
            <person name="Roper C."/>
            <person name="Heimlech-Rivalta G."/>
        </authorList>
    </citation>
    <scope>NUCLEOTIDE SEQUENCE</scope>
    <source>
        <strain evidence="15">A02</strain>
    </source>
</reference>
<comment type="function">
    <text evidence="13">Self-glucosylating initiator of glycogen synthesis. It catalyzes the formation of a short alpha (1,4)-glucosyl chain covalently attached via a glucose 1-O-tyrosyl linkage to internal tyrosine residues and these chains act as primers for the elongation reaction catalyzed by glycogen synthase.</text>
</comment>
<comment type="catalytic activity">
    <reaction evidence="12">
        <text>L-tyrosyl-[glycogenin] + UDP-alpha-D-glucose = alpha-D-glucosyl-L-tyrosyl-[glycogenin] + UDP + H(+)</text>
        <dbReference type="Rhea" id="RHEA:23360"/>
        <dbReference type="Rhea" id="RHEA-COMP:14604"/>
        <dbReference type="Rhea" id="RHEA-COMP:14605"/>
        <dbReference type="ChEBI" id="CHEBI:15378"/>
        <dbReference type="ChEBI" id="CHEBI:46858"/>
        <dbReference type="ChEBI" id="CHEBI:58223"/>
        <dbReference type="ChEBI" id="CHEBI:58885"/>
        <dbReference type="ChEBI" id="CHEBI:140573"/>
        <dbReference type="EC" id="2.4.1.186"/>
    </reaction>
</comment>
<evidence type="ECO:0000256" key="6">
    <source>
        <dbReference type="ARBA" id="ARBA00023056"/>
    </source>
</evidence>
<dbReference type="GO" id="GO:0005737">
    <property type="term" value="C:cytoplasm"/>
    <property type="evidence" value="ECO:0007669"/>
    <property type="project" value="UniProtKB-SubCell"/>
</dbReference>
<evidence type="ECO:0000256" key="11">
    <source>
        <dbReference type="ARBA" id="ARBA00050886"/>
    </source>
</evidence>
<dbReference type="Pfam" id="PF01501">
    <property type="entry name" value="Glyco_transf_8"/>
    <property type="match status" value="1"/>
</dbReference>
<dbReference type="EMBL" id="JAOQAV010000006">
    <property type="protein sequence ID" value="KAJ4193338.1"/>
    <property type="molecule type" value="Genomic_DNA"/>
</dbReference>
<dbReference type="InterPro" id="IPR029044">
    <property type="entry name" value="Nucleotide-diphossugar_trans"/>
</dbReference>
<dbReference type="PANTHER" id="PTHR11183">
    <property type="entry name" value="GLYCOGENIN SUBFAMILY MEMBER"/>
    <property type="match status" value="1"/>
</dbReference>
<evidence type="ECO:0000256" key="13">
    <source>
        <dbReference type="ARBA" id="ARBA00057883"/>
    </source>
</evidence>
<evidence type="ECO:0000256" key="9">
    <source>
        <dbReference type="ARBA" id="ARBA00038162"/>
    </source>
</evidence>
<dbReference type="InterPro" id="IPR050587">
    <property type="entry name" value="GNT1/Glycosyltrans_8"/>
</dbReference>
<keyword evidence="16" id="KW-1185">Reference proteome</keyword>
<keyword evidence="7" id="KW-0325">Glycoprotein</keyword>
<feature type="compositionally biased region" description="Low complexity" evidence="14">
    <location>
        <begin position="337"/>
        <end position="348"/>
    </location>
</feature>
<feature type="region of interest" description="Disordered" evidence="14">
    <location>
        <begin position="337"/>
        <end position="358"/>
    </location>
</feature>
<dbReference type="AlphaFoldDB" id="A0A9W8RCH1"/>